<reference evidence="3 4" key="1">
    <citation type="submission" date="2019-10" db="EMBL/GenBank/DDBJ databases">
        <title>Streptomyces tenebrisbrunneis sp.nov., an endogenous actinomycete isolated from of Lycium ruthenicum.</title>
        <authorList>
            <person name="Ma L."/>
        </authorList>
    </citation>
    <scope>NUCLEOTIDE SEQUENCE [LARGE SCALE GENOMIC DNA]</scope>
    <source>
        <strain evidence="3 4">TRM 66187</strain>
    </source>
</reference>
<dbReference type="RefSeq" id="WP_156206925.1">
    <property type="nucleotide sequence ID" value="NZ_WHPN01000334.1"/>
</dbReference>
<protein>
    <submittedName>
        <fullName evidence="3">DUF4190 domain-containing protein</fullName>
    </submittedName>
</protein>
<feature type="compositionally biased region" description="Pro residues" evidence="1">
    <location>
        <begin position="20"/>
        <end position="30"/>
    </location>
</feature>
<keyword evidence="4" id="KW-1185">Reference proteome</keyword>
<evidence type="ECO:0000313" key="4">
    <source>
        <dbReference type="Proteomes" id="UP000621266"/>
    </source>
</evidence>
<evidence type="ECO:0000256" key="2">
    <source>
        <dbReference type="SAM" id="Phobius"/>
    </source>
</evidence>
<keyword evidence="2" id="KW-0472">Membrane</keyword>
<accession>A0ABQ7FGG5</accession>
<keyword evidence="2" id="KW-1133">Transmembrane helix</keyword>
<evidence type="ECO:0000256" key="1">
    <source>
        <dbReference type="SAM" id="MobiDB-lite"/>
    </source>
</evidence>
<feature type="compositionally biased region" description="Basic and acidic residues" evidence="1">
    <location>
        <begin position="7"/>
        <end position="19"/>
    </location>
</feature>
<evidence type="ECO:0000313" key="3">
    <source>
        <dbReference type="EMBL" id="KAF4407053.1"/>
    </source>
</evidence>
<feature type="transmembrane region" description="Helical" evidence="2">
    <location>
        <begin position="211"/>
        <end position="233"/>
    </location>
</feature>
<comment type="caution">
    <text evidence="3">The sequence shown here is derived from an EMBL/GenBank/DDBJ whole genome shotgun (WGS) entry which is preliminary data.</text>
</comment>
<feature type="region of interest" description="Disordered" evidence="1">
    <location>
        <begin position="1"/>
        <end position="111"/>
    </location>
</feature>
<organism evidence="3 4">
    <name type="scientific">Streptomyces lycii</name>
    <dbReference type="NCBI Taxonomy" id="2654337"/>
    <lineage>
        <taxon>Bacteria</taxon>
        <taxon>Bacillati</taxon>
        <taxon>Actinomycetota</taxon>
        <taxon>Actinomycetes</taxon>
        <taxon>Kitasatosporales</taxon>
        <taxon>Streptomycetaceae</taxon>
        <taxon>Streptomyces</taxon>
    </lineage>
</organism>
<gene>
    <name evidence="3" type="ORF">GCU69_21705</name>
</gene>
<name>A0ABQ7FGG5_9ACTN</name>
<keyword evidence="2" id="KW-0812">Transmembrane</keyword>
<feature type="transmembrane region" description="Helical" evidence="2">
    <location>
        <begin position="163"/>
        <end position="191"/>
    </location>
</feature>
<sequence length="268" mass="26044">MSNGSERSGRPDGFTEHDPWAPPGSPPPARQEPTRPDGPSVADQHTVTSMPSPAAHPPPHAAHVPPPAAHVPPGAAHPPPAGATPPGPPASGFPAAAPYGQPPGAPQAYGPTPYTPAGYGGGYATGPYPAAVPTPGHPGGAPVHGWAPPALPPSNGLGTAGMVLGIVAACLTATIVGFALGLITGVLAVVFGAVGRARVKRGVATNGAQALAGLILGVVAFLGSAAVLTAVAVEVADRPDRGTVDDGSGGDTYNARPPAVVRVLGTGV</sequence>
<dbReference type="EMBL" id="WHPN01000334">
    <property type="protein sequence ID" value="KAF4407053.1"/>
    <property type="molecule type" value="Genomic_DNA"/>
</dbReference>
<proteinExistence type="predicted"/>
<feature type="compositionally biased region" description="Pro residues" evidence="1">
    <location>
        <begin position="54"/>
        <end position="91"/>
    </location>
</feature>
<dbReference type="Proteomes" id="UP000621266">
    <property type="component" value="Unassembled WGS sequence"/>
</dbReference>